<dbReference type="InterPro" id="IPR001060">
    <property type="entry name" value="FCH_dom"/>
</dbReference>
<dbReference type="OrthoDB" id="19092at2759"/>
<evidence type="ECO:0000313" key="9">
    <source>
        <dbReference type="EMBL" id="EGF99099.1"/>
    </source>
</evidence>
<dbReference type="VEuPathDB" id="FungiDB:MELLADRAFT_68858"/>
<dbReference type="Pfam" id="PF00611">
    <property type="entry name" value="FCH"/>
    <property type="match status" value="1"/>
</dbReference>
<reference evidence="10" key="1">
    <citation type="journal article" date="2011" name="Proc. Natl. Acad. Sci. U.S.A.">
        <title>Obligate biotrophy features unraveled by the genomic analysis of rust fungi.</title>
        <authorList>
            <person name="Duplessis S."/>
            <person name="Cuomo C.A."/>
            <person name="Lin Y.-C."/>
            <person name="Aerts A."/>
            <person name="Tisserant E."/>
            <person name="Veneault-Fourrey C."/>
            <person name="Joly D.L."/>
            <person name="Hacquard S."/>
            <person name="Amselem J."/>
            <person name="Cantarel B.L."/>
            <person name="Chiu R."/>
            <person name="Coutinho P.M."/>
            <person name="Feau N."/>
            <person name="Field M."/>
            <person name="Frey P."/>
            <person name="Gelhaye E."/>
            <person name="Goldberg J."/>
            <person name="Grabherr M.G."/>
            <person name="Kodira C.D."/>
            <person name="Kohler A."/>
            <person name="Kuees U."/>
            <person name="Lindquist E.A."/>
            <person name="Lucas S.M."/>
            <person name="Mago R."/>
            <person name="Mauceli E."/>
            <person name="Morin E."/>
            <person name="Murat C."/>
            <person name="Pangilinan J.L."/>
            <person name="Park R."/>
            <person name="Pearson M."/>
            <person name="Quesneville H."/>
            <person name="Rouhier N."/>
            <person name="Sakthikumar S."/>
            <person name="Salamov A.A."/>
            <person name="Schmutz J."/>
            <person name="Selles B."/>
            <person name="Shapiro H."/>
            <person name="Tanguay P."/>
            <person name="Tuskan G.A."/>
            <person name="Henrissat B."/>
            <person name="Van de Peer Y."/>
            <person name="Rouze P."/>
            <person name="Ellis J.G."/>
            <person name="Dodds P.N."/>
            <person name="Schein J.E."/>
            <person name="Zhong S."/>
            <person name="Hamelin R.C."/>
            <person name="Grigoriev I.V."/>
            <person name="Szabo L.J."/>
            <person name="Martin F."/>
        </authorList>
    </citation>
    <scope>NUCLEOTIDE SEQUENCE [LARGE SCALE GENOMIC DNA]</scope>
    <source>
        <strain evidence="10">98AG31 / pathotype 3-4-7</strain>
    </source>
</reference>
<accession>F4S8F5</accession>
<keyword evidence="3" id="KW-0597">Phosphoprotein</keyword>
<dbReference type="PANTHER" id="PTHR23065">
    <property type="entry name" value="PROLINE-SERINE-THREONINE PHOSPHATASE INTERACTING PROTEIN 1"/>
    <property type="match status" value="1"/>
</dbReference>
<dbReference type="InParanoid" id="F4S8F5"/>
<feature type="domain" description="F-BAR" evidence="8">
    <location>
        <begin position="43"/>
        <end position="255"/>
    </location>
</feature>
<evidence type="ECO:0000256" key="7">
    <source>
        <dbReference type="SAM" id="MobiDB-lite"/>
    </source>
</evidence>
<keyword evidence="4" id="KW-0206">Cytoskeleton</keyword>
<organism evidence="10">
    <name type="scientific">Melampsora larici-populina (strain 98AG31 / pathotype 3-4-7)</name>
    <name type="common">Poplar leaf rust fungus</name>
    <dbReference type="NCBI Taxonomy" id="747676"/>
    <lineage>
        <taxon>Eukaryota</taxon>
        <taxon>Fungi</taxon>
        <taxon>Dikarya</taxon>
        <taxon>Basidiomycota</taxon>
        <taxon>Pucciniomycotina</taxon>
        <taxon>Pucciniomycetes</taxon>
        <taxon>Pucciniales</taxon>
        <taxon>Melampsoraceae</taxon>
        <taxon>Melampsora</taxon>
    </lineage>
</organism>
<comment type="subcellular location">
    <subcellularLocation>
        <location evidence="1">Cytoplasm</location>
        <location evidence="1">Cytoskeleton</location>
    </subcellularLocation>
</comment>
<dbReference type="EMBL" id="GL883164">
    <property type="protein sequence ID" value="EGF99099.1"/>
    <property type="molecule type" value="Genomic_DNA"/>
</dbReference>
<sequence>MARFRDLFNLRARRRLSNQSSETSSSSSRSDDESYTPDPYTSDQFCNSFWGKTGYQQILKRSKMSEKMLQDLENFYKERASIESDYAKRLTRLSKSNLFEAIGYEGDGLNLGLEHLRNSTISSAQARADLSKTIKKELQQKVAEFIARREGARKNPQATIEKLHKKLIELQSLQEKARKRFEVDAIAVTAYGAQMHLVQGREMDRVSAKLDKAKSSIGLAEKKYQVLTKALQDTVQEWTLQWKLFCDVNTRESSS</sequence>
<dbReference type="SUPFAM" id="SSF103657">
    <property type="entry name" value="BAR/IMD domain-like"/>
    <property type="match status" value="1"/>
</dbReference>
<dbReference type="STRING" id="747676.F4S8F5"/>
<dbReference type="AlphaFoldDB" id="F4S8F5"/>
<protein>
    <recommendedName>
        <fullName evidence="8">F-BAR domain-containing protein</fullName>
    </recommendedName>
</protein>
<dbReference type="HOGENOM" id="CLU_1090209_0_0_1"/>
<evidence type="ECO:0000256" key="1">
    <source>
        <dbReference type="ARBA" id="ARBA00004245"/>
    </source>
</evidence>
<dbReference type="KEGG" id="mlr:MELLADRAFT_68858"/>
<evidence type="ECO:0000256" key="2">
    <source>
        <dbReference type="ARBA" id="ARBA00022490"/>
    </source>
</evidence>
<evidence type="ECO:0000259" key="8">
    <source>
        <dbReference type="PROSITE" id="PS51741"/>
    </source>
</evidence>
<dbReference type="GeneID" id="18931121"/>
<evidence type="ECO:0000313" key="10">
    <source>
        <dbReference type="Proteomes" id="UP000001072"/>
    </source>
</evidence>
<dbReference type="eggNOG" id="KOG2398">
    <property type="taxonomic scope" value="Eukaryota"/>
</dbReference>
<keyword evidence="5 6" id="KW-0175">Coiled coil</keyword>
<evidence type="ECO:0000256" key="4">
    <source>
        <dbReference type="ARBA" id="ARBA00023212"/>
    </source>
</evidence>
<proteinExistence type="predicted"/>
<evidence type="ECO:0000256" key="6">
    <source>
        <dbReference type="SAM" id="Coils"/>
    </source>
</evidence>
<evidence type="ECO:0000256" key="5">
    <source>
        <dbReference type="PROSITE-ProRule" id="PRU01077"/>
    </source>
</evidence>
<dbReference type="PANTHER" id="PTHR23065:SF7">
    <property type="entry name" value="NOSTRIN, ISOFORM H"/>
    <property type="match status" value="1"/>
</dbReference>
<dbReference type="GO" id="GO:0007010">
    <property type="term" value="P:cytoskeleton organization"/>
    <property type="evidence" value="ECO:0007669"/>
    <property type="project" value="TreeGrafter"/>
</dbReference>
<dbReference type="SMART" id="SM00055">
    <property type="entry name" value="FCH"/>
    <property type="match status" value="1"/>
</dbReference>
<keyword evidence="10" id="KW-1185">Reference proteome</keyword>
<dbReference type="PROSITE" id="PS51741">
    <property type="entry name" value="F_BAR"/>
    <property type="match status" value="1"/>
</dbReference>
<feature type="coiled-coil region" evidence="6">
    <location>
        <begin position="135"/>
        <end position="180"/>
    </location>
</feature>
<dbReference type="InterPro" id="IPR027267">
    <property type="entry name" value="AH/BAR_dom_sf"/>
</dbReference>
<dbReference type="Proteomes" id="UP000001072">
    <property type="component" value="Unassembled WGS sequence"/>
</dbReference>
<dbReference type="Gene3D" id="1.20.1270.60">
    <property type="entry name" value="Arfaptin homology (AH) domain/BAR domain"/>
    <property type="match status" value="1"/>
</dbReference>
<dbReference type="GO" id="GO:0009898">
    <property type="term" value="C:cytoplasmic side of plasma membrane"/>
    <property type="evidence" value="ECO:0007669"/>
    <property type="project" value="TreeGrafter"/>
</dbReference>
<gene>
    <name evidence="9" type="ORF">MELLADRAFT_68858</name>
</gene>
<dbReference type="GO" id="GO:0120104">
    <property type="term" value="C:mitotic actomyosin contractile ring, proximal layer"/>
    <property type="evidence" value="ECO:0007669"/>
    <property type="project" value="TreeGrafter"/>
</dbReference>
<dbReference type="InterPro" id="IPR031160">
    <property type="entry name" value="F_BAR_dom"/>
</dbReference>
<evidence type="ECO:0000256" key="3">
    <source>
        <dbReference type="ARBA" id="ARBA00022553"/>
    </source>
</evidence>
<dbReference type="RefSeq" id="XP_007417624.1">
    <property type="nucleotide sequence ID" value="XM_007417562.1"/>
</dbReference>
<name>F4S8F5_MELLP</name>
<feature type="region of interest" description="Disordered" evidence="7">
    <location>
        <begin position="15"/>
        <end position="38"/>
    </location>
</feature>
<dbReference type="GO" id="GO:0005543">
    <property type="term" value="F:phospholipid binding"/>
    <property type="evidence" value="ECO:0007669"/>
    <property type="project" value="TreeGrafter"/>
</dbReference>
<keyword evidence="2" id="KW-0963">Cytoplasm</keyword>